<dbReference type="PANTHER" id="PTHR30518">
    <property type="entry name" value="ENDOLYTIC MUREIN TRANSGLYCOSYLASE"/>
    <property type="match status" value="1"/>
</dbReference>
<proteinExistence type="inferred from homology"/>
<evidence type="ECO:0000313" key="8">
    <source>
        <dbReference type="EMBL" id="SIS62962.1"/>
    </source>
</evidence>
<keyword evidence="1 7" id="KW-1003">Cell membrane</keyword>
<feature type="transmembrane region" description="Helical" evidence="7">
    <location>
        <begin position="7"/>
        <end position="25"/>
    </location>
</feature>
<dbReference type="InterPro" id="IPR003770">
    <property type="entry name" value="MLTG-like"/>
</dbReference>
<dbReference type="GO" id="GO:0008932">
    <property type="term" value="F:lytic endotransglycosylase activity"/>
    <property type="evidence" value="ECO:0007669"/>
    <property type="project" value="UniProtKB-UniRule"/>
</dbReference>
<dbReference type="Gene3D" id="3.30.160.60">
    <property type="entry name" value="Classic Zinc Finger"/>
    <property type="match status" value="1"/>
</dbReference>
<evidence type="ECO:0000256" key="6">
    <source>
        <dbReference type="ARBA" id="ARBA00023316"/>
    </source>
</evidence>
<dbReference type="NCBIfam" id="TIGR00247">
    <property type="entry name" value="endolytic transglycosylase MltG"/>
    <property type="match status" value="1"/>
</dbReference>
<name>A0A1N7KMW8_9BACL</name>
<dbReference type="EC" id="4.2.2.29" evidence="7"/>
<dbReference type="CDD" id="cd08010">
    <property type="entry name" value="MltG_like"/>
    <property type="match status" value="1"/>
</dbReference>
<evidence type="ECO:0000256" key="3">
    <source>
        <dbReference type="ARBA" id="ARBA00022989"/>
    </source>
</evidence>
<comment type="function">
    <text evidence="7">Functions as a peptidoglycan terminase that cleaves nascent peptidoglycan strands endolytically to terminate their elongation.</text>
</comment>
<organism evidence="8 9">
    <name type="scientific">Kroppenstedtia eburnea</name>
    <dbReference type="NCBI Taxonomy" id="714067"/>
    <lineage>
        <taxon>Bacteria</taxon>
        <taxon>Bacillati</taxon>
        <taxon>Bacillota</taxon>
        <taxon>Bacilli</taxon>
        <taxon>Bacillales</taxon>
        <taxon>Thermoactinomycetaceae</taxon>
        <taxon>Kroppenstedtia</taxon>
    </lineage>
</organism>
<evidence type="ECO:0000256" key="1">
    <source>
        <dbReference type="ARBA" id="ARBA00022475"/>
    </source>
</evidence>
<dbReference type="GO" id="GO:0005886">
    <property type="term" value="C:plasma membrane"/>
    <property type="evidence" value="ECO:0007669"/>
    <property type="project" value="UniProtKB-SubCell"/>
</dbReference>
<evidence type="ECO:0000256" key="5">
    <source>
        <dbReference type="ARBA" id="ARBA00023239"/>
    </source>
</evidence>
<evidence type="ECO:0000256" key="7">
    <source>
        <dbReference type="HAMAP-Rule" id="MF_02065"/>
    </source>
</evidence>
<comment type="catalytic activity">
    <reaction evidence="7">
        <text>a peptidoglycan chain = a peptidoglycan chain with N-acetyl-1,6-anhydromuramyl-[peptide] at the reducing end + a peptidoglycan chain with N-acetylglucosamine at the non-reducing end.</text>
        <dbReference type="EC" id="4.2.2.29"/>
    </reaction>
</comment>
<dbReference type="PANTHER" id="PTHR30518:SF2">
    <property type="entry name" value="ENDOLYTIC MUREIN TRANSGLYCOSYLASE"/>
    <property type="match status" value="1"/>
</dbReference>
<dbReference type="GO" id="GO:0009252">
    <property type="term" value="P:peptidoglycan biosynthetic process"/>
    <property type="evidence" value="ECO:0007669"/>
    <property type="project" value="UniProtKB-UniRule"/>
</dbReference>
<protein>
    <recommendedName>
        <fullName evidence="7">Endolytic murein transglycosylase</fullName>
        <ecNumber evidence="7">4.2.2.29</ecNumber>
    </recommendedName>
    <alternativeName>
        <fullName evidence="7">Peptidoglycan lytic transglycosylase</fullName>
    </alternativeName>
    <alternativeName>
        <fullName evidence="7">Peptidoglycan polymerization terminase</fullName>
    </alternativeName>
</protein>
<dbReference type="RefSeq" id="WP_040387344.1">
    <property type="nucleotide sequence ID" value="NZ_CP048103.1"/>
</dbReference>
<feature type="site" description="Important for catalytic activity" evidence="7">
    <location>
        <position position="224"/>
    </location>
</feature>
<sequence length="347" mass="39836">MKWLMRIIYTLVLFSAWSFLAYLYVDHSLGSPKRSRPVQMEIGSGTSTAEIGHMLKERGLIRNDWFFSTYAWLTGKSKGLQAGVYEIPPDVNVNGILDIITKGRQNTVTVTIPEGYTIEQIGEKLEQKTQFSKEDFVRAAEEEEFSQDFLRKVPTDAQRRYRLEGYLFPSTYNIPKTAKPEDVINMMLGQFHNKMEEHRVMEQLESKNLTLDKWVTIASIVEREGQAKQEFPKIAGVIYNRLNKNMRLQVDATIQYARGAQKARLSYDDLKLDSVYNTYKIDGLPPGAISNPGEKALLAALNPDKHSYLYYVTKKDGTGEHHFAETFEQHRLYIQQSKQTQAQNSSN</sequence>
<evidence type="ECO:0000256" key="2">
    <source>
        <dbReference type="ARBA" id="ARBA00022692"/>
    </source>
</evidence>
<dbReference type="GO" id="GO:0071555">
    <property type="term" value="P:cell wall organization"/>
    <property type="evidence" value="ECO:0007669"/>
    <property type="project" value="UniProtKB-KW"/>
</dbReference>
<keyword evidence="5 7" id="KW-0456">Lyase</keyword>
<evidence type="ECO:0000313" key="9">
    <source>
        <dbReference type="Proteomes" id="UP000186795"/>
    </source>
</evidence>
<dbReference type="EMBL" id="FTOD01000003">
    <property type="protein sequence ID" value="SIS62962.1"/>
    <property type="molecule type" value="Genomic_DNA"/>
</dbReference>
<dbReference type="OrthoDB" id="9814591at2"/>
<comment type="similarity">
    <text evidence="7">Belongs to the transglycosylase MltG family.</text>
</comment>
<keyword evidence="2 7" id="KW-0812">Transmembrane</keyword>
<evidence type="ECO:0000256" key="4">
    <source>
        <dbReference type="ARBA" id="ARBA00023136"/>
    </source>
</evidence>
<dbReference type="Proteomes" id="UP000186795">
    <property type="component" value="Unassembled WGS sequence"/>
</dbReference>
<dbReference type="HAMAP" id="MF_02065">
    <property type="entry name" value="MltG"/>
    <property type="match status" value="1"/>
</dbReference>
<dbReference type="AlphaFoldDB" id="A0A1N7KMW8"/>
<reference evidence="9" key="1">
    <citation type="submission" date="2017-01" db="EMBL/GenBank/DDBJ databases">
        <authorList>
            <person name="Varghese N."/>
            <person name="Submissions S."/>
        </authorList>
    </citation>
    <scope>NUCLEOTIDE SEQUENCE [LARGE SCALE GENOMIC DNA]</scope>
    <source>
        <strain evidence="9">DSM 45196</strain>
    </source>
</reference>
<dbReference type="Gene3D" id="3.30.1490.480">
    <property type="entry name" value="Endolytic murein transglycosylase"/>
    <property type="match status" value="2"/>
</dbReference>
<keyword evidence="9" id="KW-1185">Reference proteome</keyword>
<accession>A0A1N7KMW8</accession>
<keyword evidence="3 7" id="KW-1133">Transmembrane helix</keyword>
<comment type="subcellular location">
    <subcellularLocation>
        <location evidence="7">Cell membrane</location>
        <topology evidence="7">Single-pass membrane protein</topology>
    </subcellularLocation>
</comment>
<keyword evidence="6 7" id="KW-0961">Cell wall biogenesis/degradation</keyword>
<dbReference type="Pfam" id="PF02618">
    <property type="entry name" value="YceG"/>
    <property type="match status" value="1"/>
</dbReference>
<keyword evidence="4 7" id="KW-0472">Membrane</keyword>
<gene>
    <name evidence="7" type="primary">mltG</name>
    <name evidence="8" type="ORF">SAMN05421790_103171</name>
</gene>